<proteinExistence type="inferred from homology"/>
<dbReference type="Gene3D" id="3.50.30.30">
    <property type="match status" value="1"/>
</dbReference>
<gene>
    <name evidence="20" type="ORF">V8G54_013543</name>
</gene>
<feature type="domain" description="Peptidase M28" evidence="19">
    <location>
        <begin position="328"/>
        <end position="517"/>
    </location>
</feature>
<dbReference type="InterPro" id="IPR039373">
    <property type="entry name" value="Peptidase_M28B"/>
</dbReference>
<dbReference type="GO" id="GO:0046872">
    <property type="term" value="F:metal ion binding"/>
    <property type="evidence" value="ECO:0007669"/>
    <property type="project" value="UniProtKB-KW"/>
</dbReference>
<sequence>MKTSTTTTLLAIATSYLFLLITPTPKSTFHSLFISDSLSDNVSISNHLKILTRRPHFAGSEANAEAASYVVSVFTSSNIRSHIASYEVVLTYPLSRSLVLTNPPPQPPTTFTLQQETYEGDPYADVAQEAAPTFHAYAKSGSVAGPVCYVNYGREEDYLTLKEKNGVNVSGTVVLARYGKIYRGDIVKNAYEEGAVGVVIYSDRKDYGGGGGEEKWFPDEKWMPPSGVQVGTVYGGVGDPTTPGWASSGGDCERLSKEEVEKRGEVPLIPSLPVSAADGEKIMMSLGGPAAEDDWQGSKDAPDYRLGPGPGILNLSYMGQDVIATIQNVIGAIEGAEEPDRFVILGNHRDAWTFGAVDPNSGTAALLEVAQRLGKLQKKGWRPRRTILLCNWDAEEYGLIGSTEWVEENREILASKAVAYLNADCIVGGPGFNVRATPQLDELIKKATQEVKDPDNSSQSIYESWTSSSSSPLFGRLGGGGSDYASFLQHVGIPAADIAFGGDIAGCPVYHSLYDHFVWMEKFGDPMFQRHVAACVVEKTAASVWGLVALWLADEEFLPFDYLSYAKELQLSMEILEDEISNKDINLSPMLKSIKELEKAAIKINEQRKEIEVSKSWITWKKDHLKVRELNDRLMMAERAFTDRDGLFGISWYKHLIYGPSKHNDYGSQSFPGIDDALKMAKNTHTAESWHLVQHEVWRVSRVIKHASLVLVGQLT</sequence>
<dbReference type="Gene3D" id="1.20.930.40">
    <property type="entry name" value="Transferrin receptor-like, dimerisation domain"/>
    <property type="match status" value="1"/>
</dbReference>
<keyword evidence="6" id="KW-0812">Transmembrane</keyword>
<keyword evidence="4" id="KW-0121">Carboxypeptidase</keyword>
<dbReference type="CDD" id="cd08022">
    <property type="entry name" value="M28_PSMA_like"/>
    <property type="match status" value="1"/>
</dbReference>
<protein>
    <submittedName>
        <fullName evidence="20">Uncharacterized protein</fullName>
    </submittedName>
</protein>
<dbReference type="PANTHER" id="PTHR10404:SF46">
    <property type="entry name" value="VACUOLAR PROTEIN SORTING-ASSOCIATED PROTEIN 70"/>
    <property type="match status" value="1"/>
</dbReference>
<dbReference type="SUPFAM" id="SSF47672">
    <property type="entry name" value="Transferrin receptor-like dimerisation domain"/>
    <property type="match status" value="1"/>
</dbReference>
<dbReference type="InterPro" id="IPR007365">
    <property type="entry name" value="TFR-like_dimer_dom"/>
</dbReference>
<dbReference type="SUPFAM" id="SSF52025">
    <property type="entry name" value="PA domain"/>
    <property type="match status" value="1"/>
</dbReference>
<keyword evidence="21" id="KW-1185">Reference proteome</keyword>
<keyword evidence="11" id="KW-1133">Transmembrane helix</keyword>
<dbReference type="EMBL" id="CP144697">
    <property type="protein sequence ID" value="WVZ15977.1"/>
    <property type="molecule type" value="Genomic_DNA"/>
</dbReference>
<evidence type="ECO:0000256" key="3">
    <source>
        <dbReference type="ARBA" id="ARBA00005634"/>
    </source>
</evidence>
<feature type="domain" description="PA" evidence="17">
    <location>
        <begin position="146"/>
        <end position="230"/>
    </location>
</feature>
<evidence type="ECO:0000256" key="8">
    <source>
        <dbReference type="ARBA" id="ARBA00022801"/>
    </source>
</evidence>
<evidence type="ECO:0000256" key="14">
    <source>
        <dbReference type="ARBA" id="ARBA00023180"/>
    </source>
</evidence>
<feature type="domain" description="Transferrin receptor-like dimerisation" evidence="18">
    <location>
        <begin position="585"/>
        <end position="711"/>
    </location>
</feature>
<evidence type="ECO:0000259" key="19">
    <source>
        <dbReference type="Pfam" id="PF04389"/>
    </source>
</evidence>
<comment type="cofactor">
    <cofactor evidence="1">
        <name>Zn(2+)</name>
        <dbReference type="ChEBI" id="CHEBI:29105"/>
    </cofactor>
</comment>
<keyword evidence="7" id="KW-0479">Metal-binding</keyword>
<evidence type="ECO:0000259" key="18">
    <source>
        <dbReference type="Pfam" id="PF04253"/>
    </source>
</evidence>
<keyword evidence="15" id="KW-0175">Coiled coil</keyword>
<evidence type="ECO:0000259" key="17">
    <source>
        <dbReference type="Pfam" id="PF02225"/>
    </source>
</evidence>
<name>A0AAQ3S3C8_VIGMU</name>
<dbReference type="FunFam" id="3.50.30.30:FF:000008">
    <property type="entry name" value="Glutamate carboxypeptidase 2"/>
    <property type="match status" value="1"/>
</dbReference>
<evidence type="ECO:0000313" key="21">
    <source>
        <dbReference type="Proteomes" id="UP001374535"/>
    </source>
</evidence>
<dbReference type="Gene3D" id="3.40.630.10">
    <property type="entry name" value="Zn peptidases"/>
    <property type="match status" value="1"/>
</dbReference>
<feature type="region of interest" description="Disordered" evidence="16">
    <location>
        <begin position="449"/>
        <end position="470"/>
    </location>
</feature>
<evidence type="ECO:0000256" key="1">
    <source>
        <dbReference type="ARBA" id="ARBA00001947"/>
    </source>
</evidence>
<dbReference type="GO" id="GO:0004180">
    <property type="term" value="F:carboxypeptidase activity"/>
    <property type="evidence" value="ECO:0007669"/>
    <property type="project" value="UniProtKB-KW"/>
</dbReference>
<evidence type="ECO:0000256" key="10">
    <source>
        <dbReference type="ARBA" id="ARBA00022968"/>
    </source>
</evidence>
<evidence type="ECO:0000256" key="15">
    <source>
        <dbReference type="SAM" id="Coils"/>
    </source>
</evidence>
<evidence type="ECO:0000256" key="11">
    <source>
        <dbReference type="ARBA" id="ARBA00022989"/>
    </source>
</evidence>
<feature type="coiled-coil region" evidence="15">
    <location>
        <begin position="566"/>
        <end position="614"/>
    </location>
</feature>
<evidence type="ECO:0000256" key="4">
    <source>
        <dbReference type="ARBA" id="ARBA00022645"/>
    </source>
</evidence>
<dbReference type="InterPro" id="IPR036757">
    <property type="entry name" value="TFR-like_dimer_dom_sf"/>
</dbReference>
<dbReference type="Pfam" id="PF04253">
    <property type="entry name" value="TFR_dimer"/>
    <property type="match status" value="1"/>
</dbReference>
<dbReference type="InterPro" id="IPR007484">
    <property type="entry name" value="Peptidase_M28"/>
</dbReference>
<accession>A0AAQ3S3C8</accession>
<dbReference type="GO" id="GO:0006508">
    <property type="term" value="P:proteolysis"/>
    <property type="evidence" value="ECO:0007669"/>
    <property type="project" value="UniProtKB-KW"/>
</dbReference>
<dbReference type="Proteomes" id="UP001374535">
    <property type="component" value="Chromosome 4"/>
</dbReference>
<keyword evidence="10" id="KW-0735">Signal-anchor</keyword>
<evidence type="ECO:0000256" key="7">
    <source>
        <dbReference type="ARBA" id="ARBA00022723"/>
    </source>
</evidence>
<dbReference type="FunFam" id="1.20.930.40:FF:000001">
    <property type="entry name" value="N-acetylated-alpha-linked acidic dipeptidase 2"/>
    <property type="match status" value="1"/>
</dbReference>
<keyword evidence="14" id="KW-0325">Glycoprotein</keyword>
<dbReference type="GO" id="GO:0008237">
    <property type="term" value="F:metallopeptidase activity"/>
    <property type="evidence" value="ECO:0007669"/>
    <property type="project" value="UniProtKB-KW"/>
</dbReference>
<evidence type="ECO:0000256" key="12">
    <source>
        <dbReference type="ARBA" id="ARBA00023049"/>
    </source>
</evidence>
<dbReference type="SUPFAM" id="SSF53187">
    <property type="entry name" value="Zn-dependent exopeptidases"/>
    <property type="match status" value="1"/>
</dbReference>
<evidence type="ECO:0000256" key="2">
    <source>
        <dbReference type="ARBA" id="ARBA00004606"/>
    </source>
</evidence>
<evidence type="ECO:0000256" key="5">
    <source>
        <dbReference type="ARBA" id="ARBA00022670"/>
    </source>
</evidence>
<dbReference type="AlphaFoldDB" id="A0AAQ3S3C8"/>
<organism evidence="20 21">
    <name type="scientific">Vigna mungo</name>
    <name type="common">Black gram</name>
    <name type="synonym">Phaseolus mungo</name>
    <dbReference type="NCBI Taxonomy" id="3915"/>
    <lineage>
        <taxon>Eukaryota</taxon>
        <taxon>Viridiplantae</taxon>
        <taxon>Streptophyta</taxon>
        <taxon>Embryophyta</taxon>
        <taxon>Tracheophyta</taxon>
        <taxon>Spermatophyta</taxon>
        <taxon>Magnoliopsida</taxon>
        <taxon>eudicotyledons</taxon>
        <taxon>Gunneridae</taxon>
        <taxon>Pentapetalae</taxon>
        <taxon>rosids</taxon>
        <taxon>fabids</taxon>
        <taxon>Fabales</taxon>
        <taxon>Fabaceae</taxon>
        <taxon>Papilionoideae</taxon>
        <taxon>50 kb inversion clade</taxon>
        <taxon>NPAAA clade</taxon>
        <taxon>indigoferoid/millettioid clade</taxon>
        <taxon>Phaseoleae</taxon>
        <taxon>Vigna</taxon>
    </lineage>
</organism>
<dbReference type="InterPro" id="IPR003137">
    <property type="entry name" value="PA_domain"/>
</dbReference>
<comment type="similarity">
    <text evidence="3">Belongs to the peptidase M28 family. M28B subfamily.</text>
</comment>
<feature type="compositionally biased region" description="Low complexity" evidence="16">
    <location>
        <begin position="457"/>
        <end position="470"/>
    </location>
</feature>
<reference evidence="20 21" key="1">
    <citation type="journal article" date="2023" name="Life. Sci Alliance">
        <title>Evolutionary insights into 3D genome organization and epigenetic landscape of Vigna mungo.</title>
        <authorList>
            <person name="Junaid A."/>
            <person name="Singh B."/>
            <person name="Bhatia S."/>
        </authorList>
    </citation>
    <scope>NUCLEOTIDE SEQUENCE [LARGE SCALE GENOMIC DNA]</scope>
    <source>
        <strain evidence="20">Urdbean</strain>
    </source>
</reference>
<dbReference type="GO" id="GO:0016020">
    <property type="term" value="C:membrane"/>
    <property type="evidence" value="ECO:0007669"/>
    <property type="project" value="UniProtKB-SubCell"/>
</dbReference>
<keyword evidence="8" id="KW-0378">Hydrolase</keyword>
<evidence type="ECO:0000256" key="13">
    <source>
        <dbReference type="ARBA" id="ARBA00023136"/>
    </source>
</evidence>
<dbReference type="PANTHER" id="PTHR10404">
    <property type="entry name" value="N-ACETYLATED-ALPHA-LINKED ACIDIC DIPEPTIDASE"/>
    <property type="match status" value="1"/>
</dbReference>
<keyword evidence="5" id="KW-0645">Protease</keyword>
<dbReference type="FunFam" id="3.40.630.10:FF:000009">
    <property type="entry name" value="N-acetylated-alpha-linked acidic dipeptidase 2"/>
    <property type="match status" value="1"/>
</dbReference>
<keyword evidence="9" id="KW-0862">Zinc</keyword>
<evidence type="ECO:0000256" key="9">
    <source>
        <dbReference type="ARBA" id="ARBA00022833"/>
    </source>
</evidence>
<evidence type="ECO:0000256" key="16">
    <source>
        <dbReference type="SAM" id="MobiDB-lite"/>
    </source>
</evidence>
<evidence type="ECO:0000256" key="6">
    <source>
        <dbReference type="ARBA" id="ARBA00022692"/>
    </source>
</evidence>
<evidence type="ECO:0000313" key="20">
    <source>
        <dbReference type="EMBL" id="WVZ15977.1"/>
    </source>
</evidence>
<dbReference type="InterPro" id="IPR046450">
    <property type="entry name" value="PA_dom_sf"/>
</dbReference>
<keyword evidence="12" id="KW-0482">Metalloprotease</keyword>
<dbReference type="CDD" id="cd02121">
    <property type="entry name" value="PA_GCPII_like"/>
    <property type="match status" value="1"/>
</dbReference>
<keyword evidence="13" id="KW-0472">Membrane</keyword>
<comment type="subcellular location">
    <subcellularLocation>
        <location evidence="2">Membrane</location>
        <topology evidence="2">Single-pass type II membrane protein</topology>
    </subcellularLocation>
</comment>
<dbReference type="Pfam" id="PF04389">
    <property type="entry name" value="Peptidase_M28"/>
    <property type="match status" value="1"/>
</dbReference>
<dbReference type="Pfam" id="PF02225">
    <property type="entry name" value="PA"/>
    <property type="match status" value="1"/>
</dbReference>